<accession>A0A8H7DFH9</accession>
<reference evidence="3" key="1">
    <citation type="submission" date="2020-05" db="EMBL/GenBank/DDBJ databases">
        <title>Mycena genomes resolve the evolution of fungal bioluminescence.</title>
        <authorList>
            <person name="Tsai I.J."/>
        </authorList>
    </citation>
    <scope>NUCLEOTIDE SEQUENCE</scope>
    <source>
        <strain evidence="3">160909Yilan</strain>
    </source>
</reference>
<dbReference type="EMBL" id="JACAZH010000004">
    <property type="protein sequence ID" value="KAF7370318.1"/>
    <property type="molecule type" value="Genomic_DNA"/>
</dbReference>
<dbReference type="OrthoDB" id="2590241at2759"/>
<feature type="signal peptide" evidence="2">
    <location>
        <begin position="1"/>
        <end position="19"/>
    </location>
</feature>
<name>A0A8H7DFH9_9AGAR</name>
<sequence>MTRFLVPLLLGAAFHRSLAQNTTAEPEACTVQAWVRAEDLSPNYISRGELRIKVRRQECADQVASVALRLQLDEFSEFKSLKSGAVLPDILPANRTTSADWMGSDVVYDYQAHDDGLSDPELWTVKAEERHAWMTGATLLHNNPDLTQPIVTPFTVAVPAVNYPPVNYEHRHFFGPVARHSFSILGYRYVAVVKFTDGLVLSQARTRGSTAFEESKCRGGGSDSTSKKIAEDAEKFRRCLPESQRSAFSAEIFLEDGKVVHKGRALKGRVTVHHLKAGSTTMSEISVGLRSRQRNHWAQAQAATGGDHDFVNGTFAMCKQWSFLEAIDIESFRFAIIFDEHMQEGRIQLGPIPVSKVVTPERPYVDFELQIPPDTPVDFASYYTAIENELDIRLTVLYSQEVAECIHPHLSSTTENNFTGDAAADLEEGFWDSFTRVGESIEAKSKPYRTMVLHAAVAITVLPAGGSTTPVAHYLAPGLEALAPVLRRGAEVTMPDPFPVAQPVFTVEALVNTSARLMQTGSTDPSQIWQQHWNTTWTRGPDPAEDYLSGPFAGLLWKKKMVAEERGILPSGSQVVEGDPHDQQPFSTAT</sequence>
<keyword evidence="4" id="KW-1185">Reference proteome</keyword>
<evidence type="ECO:0000313" key="4">
    <source>
        <dbReference type="Proteomes" id="UP000623467"/>
    </source>
</evidence>
<evidence type="ECO:0000256" key="1">
    <source>
        <dbReference type="SAM" id="MobiDB-lite"/>
    </source>
</evidence>
<organism evidence="3 4">
    <name type="scientific">Mycena sanguinolenta</name>
    <dbReference type="NCBI Taxonomy" id="230812"/>
    <lineage>
        <taxon>Eukaryota</taxon>
        <taxon>Fungi</taxon>
        <taxon>Dikarya</taxon>
        <taxon>Basidiomycota</taxon>
        <taxon>Agaricomycotina</taxon>
        <taxon>Agaricomycetes</taxon>
        <taxon>Agaricomycetidae</taxon>
        <taxon>Agaricales</taxon>
        <taxon>Marasmiineae</taxon>
        <taxon>Mycenaceae</taxon>
        <taxon>Mycena</taxon>
    </lineage>
</organism>
<feature type="chain" id="PRO_5034060372" evidence="2">
    <location>
        <begin position="20"/>
        <end position="590"/>
    </location>
</feature>
<dbReference type="AlphaFoldDB" id="A0A8H7DFH9"/>
<gene>
    <name evidence="3" type="ORF">MSAN_00663200</name>
</gene>
<protein>
    <submittedName>
        <fullName evidence="3">Uncharacterized protein</fullName>
    </submittedName>
</protein>
<proteinExistence type="predicted"/>
<evidence type="ECO:0000256" key="2">
    <source>
        <dbReference type="SAM" id="SignalP"/>
    </source>
</evidence>
<keyword evidence="2" id="KW-0732">Signal</keyword>
<comment type="caution">
    <text evidence="3">The sequence shown here is derived from an EMBL/GenBank/DDBJ whole genome shotgun (WGS) entry which is preliminary data.</text>
</comment>
<evidence type="ECO:0000313" key="3">
    <source>
        <dbReference type="EMBL" id="KAF7370318.1"/>
    </source>
</evidence>
<dbReference type="Proteomes" id="UP000623467">
    <property type="component" value="Unassembled WGS sequence"/>
</dbReference>
<feature type="region of interest" description="Disordered" evidence="1">
    <location>
        <begin position="570"/>
        <end position="590"/>
    </location>
</feature>